<keyword evidence="1" id="KW-0677">Repeat</keyword>
<accession>A0A9Q0FN75</accession>
<organism evidence="4 5">
    <name type="scientific">Turnera subulata</name>
    <dbReference type="NCBI Taxonomy" id="218843"/>
    <lineage>
        <taxon>Eukaryota</taxon>
        <taxon>Viridiplantae</taxon>
        <taxon>Streptophyta</taxon>
        <taxon>Embryophyta</taxon>
        <taxon>Tracheophyta</taxon>
        <taxon>Spermatophyta</taxon>
        <taxon>Magnoliopsida</taxon>
        <taxon>eudicotyledons</taxon>
        <taxon>Gunneridae</taxon>
        <taxon>Pentapetalae</taxon>
        <taxon>rosids</taxon>
        <taxon>fabids</taxon>
        <taxon>Malpighiales</taxon>
        <taxon>Passifloraceae</taxon>
        <taxon>Turnera</taxon>
    </lineage>
</organism>
<dbReference type="PANTHER" id="PTHR46288">
    <property type="entry name" value="PHORBOL-ESTER/DAG-TYPE DOMAIN-CONTAINING PROTEIN"/>
    <property type="match status" value="1"/>
</dbReference>
<dbReference type="SUPFAM" id="SSF57889">
    <property type="entry name" value="Cysteine-rich domain"/>
    <property type="match status" value="1"/>
</dbReference>
<feature type="domain" description="DC1" evidence="3">
    <location>
        <begin position="18"/>
        <end position="65"/>
    </location>
</feature>
<dbReference type="InterPro" id="IPR004146">
    <property type="entry name" value="DC1"/>
</dbReference>
<evidence type="ECO:0000256" key="1">
    <source>
        <dbReference type="ARBA" id="ARBA00022737"/>
    </source>
</evidence>
<dbReference type="PANTHER" id="PTHR46288:SF27">
    <property type="entry name" value="CYSTEINE_HISTIDINE-RICH C1 DOMAIN FAMILY PROTEIN"/>
    <property type="match status" value="1"/>
</dbReference>
<gene>
    <name evidence="4" type="ORF">Tsubulata_047793</name>
</gene>
<dbReference type="AlphaFoldDB" id="A0A9Q0FN75"/>
<dbReference type="Proteomes" id="UP001141552">
    <property type="component" value="Unassembled WGS sequence"/>
</dbReference>
<reference evidence="4" key="2">
    <citation type="journal article" date="2023" name="Plants (Basel)">
        <title>Annotation of the Turnera subulata (Passifloraceae) Draft Genome Reveals the S-Locus Evolved after the Divergence of Turneroideae from Passifloroideae in a Stepwise Manner.</title>
        <authorList>
            <person name="Henning P.M."/>
            <person name="Roalson E.H."/>
            <person name="Mir W."/>
            <person name="McCubbin A.G."/>
            <person name="Shore J.S."/>
        </authorList>
    </citation>
    <scope>NUCLEOTIDE SEQUENCE</scope>
    <source>
        <strain evidence="4">F60SS</strain>
    </source>
</reference>
<feature type="compositionally biased region" description="Acidic residues" evidence="2">
    <location>
        <begin position="139"/>
        <end position="169"/>
    </location>
</feature>
<protein>
    <recommendedName>
        <fullName evidence="3">DC1 domain-containing protein</fullName>
    </recommendedName>
</protein>
<dbReference type="EMBL" id="JAKUCV010004685">
    <property type="protein sequence ID" value="KAJ4834518.1"/>
    <property type="molecule type" value="Genomic_DNA"/>
</dbReference>
<dbReference type="OrthoDB" id="1243667at2759"/>
<dbReference type="Pfam" id="PF03107">
    <property type="entry name" value="C1_2"/>
    <property type="match status" value="1"/>
</dbReference>
<feature type="region of interest" description="Disordered" evidence="2">
    <location>
        <begin position="138"/>
        <end position="184"/>
    </location>
</feature>
<reference evidence="4" key="1">
    <citation type="submission" date="2022-02" db="EMBL/GenBank/DDBJ databases">
        <authorList>
            <person name="Henning P.M."/>
            <person name="McCubbin A.G."/>
            <person name="Shore J.S."/>
        </authorList>
    </citation>
    <scope>NUCLEOTIDE SEQUENCE</scope>
    <source>
        <strain evidence="4">F60SS</strain>
        <tissue evidence="4">Leaves</tissue>
    </source>
</reference>
<name>A0A9Q0FN75_9ROSI</name>
<evidence type="ECO:0000259" key="3">
    <source>
        <dbReference type="Pfam" id="PF03107"/>
    </source>
</evidence>
<evidence type="ECO:0000256" key="2">
    <source>
        <dbReference type="SAM" id="MobiDB-lite"/>
    </source>
</evidence>
<proteinExistence type="predicted"/>
<sequence>MLDEACFGLSENQELLHPLHPDHPLLLISSPPWIRAHICDGCSSLCPTFIFQCKRCDFTLDVQCALSKENQGRRKLEVADGDDELKKIDHDSAFFPQSQAFQLPCGLALHMICANQTLLSSPLKHECHQHNLYYIVGSDDGEGNDEQDETGDGEEDDSGESDDGEDEDGGNIPPISGVPVSDDNPVAESYRALVEFDEAKRKPKCKLLIEVRGRNLGRRSGSGSRKAAGEKAADGCWWYAATREEENACLLVAASRPAVRQGEDALSAALVTSRCRCGGRGFVGGTMGRRRKKVGTAEVVSGRWAAVSPRLGGGVARMKLVEEEEVAAAGVLLWWSHGGGPRVVMS</sequence>
<evidence type="ECO:0000313" key="5">
    <source>
        <dbReference type="Proteomes" id="UP001141552"/>
    </source>
</evidence>
<keyword evidence="5" id="KW-1185">Reference proteome</keyword>
<evidence type="ECO:0000313" key="4">
    <source>
        <dbReference type="EMBL" id="KAJ4834518.1"/>
    </source>
</evidence>
<dbReference type="InterPro" id="IPR046349">
    <property type="entry name" value="C1-like_sf"/>
</dbReference>
<comment type="caution">
    <text evidence="4">The sequence shown here is derived from an EMBL/GenBank/DDBJ whole genome shotgun (WGS) entry which is preliminary data.</text>
</comment>